<organism evidence="2 3">
    <name type="scientific">Neptunomonas phycophila</name>
    <dbReference type="NCBI Taxonomy" id="1572645"/>
    <lineage>
        <taxon>Bacteria</taxon>
        <taxon>Pseudomonadati</taxon>
        <taxon>Pseudomonadota</taxon>
        <taxon>Gammaproteobacteria</taxon>
        <taxon>Oceanospirillales</taxon>
        <taxon>Oceanospirillaceae</taxon>
        <taxon>Neptunomonas</taxon>
    </lineage>
</organism>
<dbReference type="PANTHER" id="PTHR12558">
    <property type="entry name" value="CELL DIVISION CYCLE 16,23,27"/>
    <property type="match status" value="1"/>
</dbReference>
<dbReference type="Pfam" id="PF13174">
    <property type="entry name" value="TPR_6"/>
    <property type="match status" value="1"/>
</dbReference>
<dbReference type="AlphaFoldDB" id="A0AAW7XM70"/>
<dbReference type="Proteomes" id="UP001169862">
    <property type="component" value="Unassembled WGS sequence"/>
</dbReference>
<evidence type="ECO:0000313" key="3">
    <source>
        <dbReference type="Proteomes" id="UP001169862"/>
    </source>
</evidence>
<evidence type="ECO:0000313" key="2">
    <source>
        <dbReference type="EMBL" id="MDO6455346.1"/>
    </source>
</evidence>
<protein>
    <submittedName>
        <fullName evidence="2">Tetratricopeptide repeat protein</fullName>
    </submittedName>
</protein>
<dbReference type="SMART" id="SM00028">
    <property type="entry name" value="TPR"/>
    <property type="match status" value="6"/>
</dbReference>
<keyword evidence="1" id="KW-0802">TPR repeat</keyword>
<dbReference type="SUPFAM" id="SSF110849">
    <property type="entry name" value="ParB/Sulfiredoxin"/>
    <property type="match status" value="1"/>
</dbReference>
<dbReference type="SUPFAM" id="SSF81901">
    <property type="entry name" value="HCP-like"/>
    <property type="match status" value="1"/>
</dbReference>
<dbReference type="Pfam" id="PF13181">
    <property type="entry name" value="TPR_8"/>
    <property type="match status" value="1"/>
</dbReference>
<proteinExistence type="predicted"/>
<dbReference type="InterPro" id="IPR011990">
    <property type="entry name" value="TPR-like_helical_dom_sf"/>
</dbReference>
<sequence length="726" mass="83755">MSAVNRKSVEFLLLEAKEFEESSDFEGAVAIYKEIIDSNKGRLVSAFFRLALVLEKLNKHTEAKYYYHKLINEFDPRPVWFFRLAYCYELEGCFSDSLDCLNKAYELEPKSYNYLFKIIKLLVKIKDYDRAKDKVLLLLKENKNSENLLLAGDLFSQLGETDKAVCFYEDSFFINSDKISEKSLKRMSSYFFGKGDYDKSIFYLLKLTKLYPNPVNYALLANSYKKDSQYLNAISCYKKSVSLDESKHEWFTELGHLLADIDKESAIKYYNSAIKLGRKALSYEVAVLSAQPEDFKYFSPHRLVTPNRLDLCVKYLFAQELLNNISANSTVSFKELYSRHIYLRTKGKEPDNSNKNTVDDYLVCFEQTLISIKNNGFSINHAIPIDKEFCLLNGAHRTASALALNLDEIPVYPVNKLSKCTWNFEWFMNRGFDLSELNEIILCFLLHNNSKSHVFILWPPVMDYWDEIEATISDSVEIITKRDLKFSDLGFSELIKDIYSMDSVAEFMPNIMLKSERLAAFAPKIRLLVVYGDTEKVSSLKSSVRKAYNSIIPEKLFCTLHASSDHQETMHLARIFFHQPTLELLQNRSHSMSKHLAAWVKEAKDELIKRNVEVTEGCAVGGAVLDAFGIRNADDLDITVSNSVRASEFTKKAMPLSINVDLVNENYARSASGIISDEVLINDRAHHVYIRGFKFANLDIVRNRKAYSQRDKDMMDLKNITKFYWR</sequence>
<evidence type="ECO:0000256" key="1">
    <source>
        <dbReference type="PROSITE-ProRule" id="PRU00339"/>
    </source>
</evidence>
<accession>A0AAW7XM70</accession>
<feature type="repeat" description="TPR" evidence="1">
    <location>
        <begin position="214"/>
        <end position="247"/>
    </location>
</feature>
<dbReference type="EMBL" id="JAUOPG010000016">
    <property type="protein sequence ID" value="MDO6455346.1"/>
    <property type="molecule type" value="Genomic_DNA"/>
</dbReference>
<dbReference type="Gene3D" id="1.25.40.10">
    <property type="entry name" value="Tetratricopeptide repeat domain"/>
    <property type="match status" value="2"/>
</dbReference>
<dbReference type="PANTHER" id="PTHR12558:SF13">
    <property type="entry name" value="CELL DIVISION CYCLE PROTEIN 27 HOMOLOG"/>
    <property type="match status" value="1"/>
</dbReference>
<reference evidence="2" key="1">
    <citation type="submission" date="2023-07" db="EMBL/GenBank/DDBJ databases">
        <title>Genome content predicts the carbon catabolic preferences of heterotrophic bacteria.</title>
        <authorList>
            <person name="Gralka M."/>
        </authorList>
    </citation>
    <scope>NUCLEOTIDE SEQUENCE</scope>
    <source>
        <strain evidence="2">I2M16</strain>
    </source>
</reference>
<comment type="caution">
    <text evidence="2">The sequence shown here is derived from an EMBL/GenBank/DDBJ whole genome shotgun (WGS) entry which is preliminary data.</text>
</comment>
<dbReference type="PROSITE" id="PS50005">
    <property type="entry name" value="TPR"/>
    <property type="match status" value="1"/>
</dbReference>
<dbReference type="RefSeq" id="WP_303552404.1">
    <property type="nucleotide sequence ID" value="NZ_JAUOPG010000016.1"/>
</dbReference>
<dbReference type="InterPro" id="IPR036086">
    <property type="entry name" value="ParB/Sulfiredoxin_sf"/>
</dbReference>
<gene>
    <name evidence="2" type="ORF">Q4490_17425</name>
</gene>
<dbReference type="InterPro" id="IPR019734">
    <property type="entry name" value="TPR_rpt"/>
</dbReference>
<name>A0AAW7XM70_9GAMM</name>